<dbReference type="STRING" id="1963862.B4O97_13425"/>
<dbReference type="Proteomes" id="UP000192343">
    <property type="component" value="Unassembled WGS sequence"/>
</dbReference>
<dbReference type="PANTHER" id="PTHR22617">
    <property type="entry name" value="CHEMOTAXIS SENSOR HISTIDINE KINASE-RELATED"/>
    <property type="match status" value="1"/>
</dbReference>
<sequence>MADEKQLQLVTFQLGDEVYGIDIMQVNEIQKVQEVRSIPNAPNYVEGIFNLRGQIIPIINLHKRFHLRRAVLSEEDKLLSGFLILNLDGMQLGVFIDKVSRVISIDSSKVQPPPQMISGIGAEYIQGVTSEETGYLIILDIRRIFDPKELQQLGKIGKR</sequence>
<comment type="caution">
    <text evidence="2">The sequence shown here is derived from an EMBL/GenBank/DDBJ whole genome shotgun (WGS) entry which is preliminary data.</text>
</comment>
<evidence type="ECO:0000259" key="1">
    <source>
        <dbReference type="PROSITE" id="PS50851"/>
    </source>
</evidence>
<dbReference type="Pfam" id="PF01584">
    <property type="entry name" value="CheW"/>
    <property type="match status" value="1"/>
</dbReference>
<proteinExistence type="predicted"/>
<protein>
    <submittedName>
        <fullName evidence="2">Chemotaxis protein CheW</fullName>
    </submittedName>
</protein>
<evidence type="ECO:0000313" key="3">
    <source>
        <dbReference type="Proteomes" id="UP000192343"/>
    </source>
</evidence>
<gene>
    <name evidence="2" type="ORF">B4O97_13425</name>
</gene>
<dbReference type="Gene3D" id="2.40.50.180">
    <property type="entry name" value="CheA-289, Domain 4"/>
    <property type="match status" value="1"/>
</dbReference>
<dbReference type="InterPro" id="IPR036061">
    <property type="entry name" value="CheW-like_dom_sf"/>
</dbReference>
<dbReference type="GO" id="GO:0006935">
    <property type="term" value="P:chemotaxis"/>
    <property type="evidence" value="ECO:0007669"/>
    <property type="project" value="InterPro"/>
</dbReference>
<accession>A0A1Y1RW42</accession>
<dbReference type="PROSITE" id="PS50851">
    <property type="entry name" value="CHEW"/>
    <property type="match status" value="1"/>
</dbReference>
<organism evidence="2 3">
    <name type="scientific">Marispirochaeta aestuarii</name>
    <dbReference type="NCBI Taxonomy" id="1963862"/>
    <lineage>
        <taxon>Bacteria</taxon>
        <taxon>Pseudomonadati</taxon>
        <taxon>Spirochaetota</taxon>
        <taxon>Spirochaetia</taxon>
        <taxon>Spirochaetales</taxon>
        <taxon>Spirochaetaceae</taxon>
        <taxon>Marispirochaeta</taxon>
    </lineage>
</organism>
<dbReference type="Gene3D" id="2.30.30.40">
    <property type="entry name" value="SH3 Domains"/>
    <property type="match status" value="1"/>
</dbReference>
<feature type="domain" description="CheW-like" evidence="1">
    <location>
        <begin position="6"/>
        <end position="150"/>
    </location>
</feature>
<dbReference type="GO" id="GO:0007165">
    <property type="term" value="P:signal transduction"/>
    <property type="evidence" value="ECO:0007669"/>
    <property type="project" value="InterPro"/>
</dbReference>
<dbReference type="PANTHER" id="PTHR22617:SF23">
    <property type="entry name" value="CHEMOTAXIS PROTEIN CHEW"/>
    <property type="match status" value="1"/>
</dbReference>
<dbReference type="AlphaFoldDB" id="A0A1Y1RW42"/>
<evidence type="ECO:0000313" key="2">
    <source>
        <dbReference type="EMBL" id="ORC34308.1"/>
    </source>
</evidence>
<dbReference type="InterPro" id="IPR002545">
    <property type="entry name" value="CheW-lke_dom"/>
</dbReference>
<keyword evidence="3" id="KW-1185">Reference proteome</keyword>
<reference evidence="2 3" key="1">
    <citation type="submission" date="2017-03" db="EMBL/GenBank/DDBJ databases">
        <title>Draft Genome sequence of Marispirochaeta sp. strain JC444.</title>
        <authorList>
            <person name="Shivani Y."/>
            <person name="Subhash Y."/>
            <person name="Sasikala C."/>
            <person name="Ramana C."/>
        </authorList>
    </citation>
    <scope>NUCLEOTIDE SEQUENCE [LARGE SCALE GENOMIC DNA]</scope>
    <source>
        <strain evidence="2 3">JC444</strain>
    </source>
</reference>
<name>A0A1Y1RW42_9SPIO</name>
<dbReference type="SMART" id="SM00260">
    <property type="entry name" value="CheW"/>
    <property type="match status" value="1"/>
</dbReference>
<dbReference type="EMBL" id="MWQY01000014">
    <property type="protein sequence ID" value="ORC34308.1"/>
    <property type="molecule type" value="Genomic_DNA"/>
</dbReference>
<dbReference type="InterPro" id="IPR039315">
    <property type="entry name" value="CheW"/>
</dbReference>
<dbReference type="CDD" id="cd00732">
    <property type="entry name" value="CheW"/>
    <property type="match status" value="1"/>
</dbReference>
<dbReference type="GO" id="GO:0005829">
    <property type="term" value="C:cytosol"/>
    <property type="evidence" value="ECO:0007669"/>
    <property type="project" value="TreeGrafter"/>
</dbReference>
<dbReference type="OrthoDB" id="9794382at2"/>
<dbReference type="RefSeq" id="WP_083051561.1">
    <property type="nucleotide sequence ID" value="NZ_CAXXQO010000004.1"/>
</dbReference>
<dbReference type="SUPFAM" id="SSF50341">
    <property type="entry name" value="CheW-like"/>
    <property type="match status" value="1"/>
</dbReference>